<evidence type="ECO:0000256" key="3">
    <source>
        <dbReference type="ARBA" id="ARBA00023125"/>
    </source>
</evidence>
<comment type="caution">
    <text evidence="7">The sequence shown here is derived from an EMBL/GenBank/DDBJ whole genome shotgun (WGS) entry which is preliminary data.</text>
</comment>
<evidence type="ECO:0000259" key="6">
    <source>
        <dbReference type="PROSITE" id="PS51998"/>
    </source>
</evidence>
<dbReference type="EMBL" id="LNIX01000001">
    <property type="protein sequence ID" value="OXA64286.1"/>
    <property type="molecule type" value="Genomic_DNA"/>
</dbReference>
<dbReference type="GO" id="GO:0006325">
    <property type="term" value="P:chromatin organization"/>
    <property type="evidence" value="ECO:0007669"/>
    <property type="project" value="UniProtKB-KW"/>
</dbReference>
<organism evidence="7 8">
    <name type="scientific">Folsomia candida</name>
    <name type="common">Springtail</name>
    <dbReference type="NCBI Taxonomy" id="158441"/>
    <lineage>
        <taxon>Eukaryota</taxon>
        <taxon>Metazoa</taxon>
        <taxon>Ecdysozoa</taxon>
        <taxon>Arthropoda</taxon>
        <taxon>Hexapoda</taxon>
        <taxon>Collembola</taxon>
        <taxon>Entomobryomorpha</taxon>
        <taxon>Isotomoidea</taxon>
        <taxon>Isotomidae</taxon>
        <taxon>Proisotominae</taxon>
        <taxon>Folsomia</taxon>
    </lineage>
</organism>
<dbReference type="PANTHER" id="PTHR13468">
    <property type="entry name" value="DEK PROTEIN"/>
    <property type="match status" value="1"/>
</dbReference>
<dbReference type="OMA" id="WHENEED"/>
<evidence type="ECO:0000313" key="7">
    <source>
        <dbReference type="EMBL" id="OXA64286.1"/>
    </source>
</evidence>
<feature type="compositionally biased region" description="Basic residues" evidence="5">
    <location>
        <begin position="254"/>
        <end position="274"/>
    </location>
</feature>
<feature type="compositionally biased region" description="Basic and acidic residues" evidence="5">
    <location>
        <begin position="113"/>
        <end position="122"/>
    </location>
</feature>
<dbReference type="Proteomes" id="UP000198287">
    <property type="component" value="Unassembled WGS sequence"/>
</dbReference>
<evidence type="ECO:0000313" key="8">
    <source>
        <dbReference type="Proteomes" id="UP000198287"/>
    </source>
</evidence>
<evidence type="ECO:0000256" key="2">
    <source>
        <dbReference type="ARBA" id="ARBA00022853"/>
    </source>
</evidence>
<gene>
    <name evidence="7" type="ORF">Fcan01_01982</name>
</gene>
<keyword evidence="3" id="KW-0238">DNA-binding</keyword>
<reference evidence="7 8" key="1">
    <citation type="submission" date="2015-12" db="EMBL/GenBank/DDBJ databases">
        <title>The genome of Folsomia candida.</title>
        <authorList>
            <person name="Faddeeva A."/>
            <person name="Derks M.F."/>
            <person name="Anvar Y."/>
            <person name="Smit S."/>
            <person name="Van Straalen N."/>
            <person name="Roelofs D."/>
        </authorList>
    </citation>
    <scope>NUCLEOTIDE SEQUENCE [LARGE SCALE GENOMIC DNA]</scope>
    <source>
        <strain evidence="7 8">VU population</strain>
        <tissue evidence="7">Whole body</tissue>
    </source>
</reference>
<protein>
    <submittedName>
        <fullName evidence="7">Protein DEK</fullName>
    </submittedName>
</protein>
<feature type="compositionally biased region" description="Acidic residues" evidence="5">
    <location>
        <begin position="337"/>
        <end position="358"/>
    </location>
</feature>
<dbReference type="GO" id="GO:0042393">
    <property type="term" value="F:histone binding"/>
    <property type="evidence" value="ECO:0007669"/>
    <property type="project" value="TreeGrafter"/>
</dbReference>
<name>A0A226F5X7_FOLCA</name>
<dbReference type="InterPro" id="IPR044198">
    <property type="entry name" value="DEK"/>
</dbReference>
<dbReference type="GO" id="GO:0003677">
    <property type="term" value="F:DNA binding"/>
    <property type="evidence" value="ECO:0007669"/>
    <property type="project" value="UniProtKB-KW"/>
</dbReference>
<dbReference type="SUPFAM" id="SSF109715">
    <property type="entry name" value="DEK C-terminal domain"/>
    <property type="match status" value="1"/>
</dbReference>
<dbReference type="GO" id="GO:2000779">
    <property type="term" value="P:regulation of double-strand break repair"/>
    <property type="evidence" value="ECO:0007669"/>
    <property type="project" value="TreeGrafter"/>
</dbReference>
<dbReference type="Gene3D" id="1.10.10.60">
    <property type="entry name" value="Homeodomain-like"/>
    <property type="match status" value="1"/>
</dbReference>
<feature type="region of interest" description="Disordered" evidence="5">
    <location>
        <begin position="246"/>
        <end position="420"/>
    </location>
</feature>
<feature type="domain" description="DEK-C" evidence="6">
    <location>
        <begin position="418"/>
        <end position="475"/>
    </location>
</feature>
<feature type="compositionally biased region" description="Basic and acidic residues" evidence="5">
    <location>
        <begin position="48"/>
        <end position="91"/>
    </location>
</feature>
<sequence>MAAIMEPAVAVMDLESKSMLSTDEEEKIDETSIASNEDTENNSVASSAEEKSVIEDDSAVDAKSDKDEVTESSEEAKVEDDKCVEEAEVKIRKNRGPRKVAKPETPPSNGHSTGRERKKVERFSVPANPVKKEKNLAVDKPGKGQKLGDIPFIADMLNKTTQKNLLYLHQACFGGRAKQREIKRQLRIFSGFPFDSDSKEFQIRRATISKWETKTFKLMFSVLGLKNEHTKENFVTKLMEFCLNPEDSRQVPHTPKKSKAKKSGNKSKSKKSVSRKKESTGKSKKRKHDSDNSDAENEDEEKLDSAGGSDSDDAGSEPKAKRSKQASSKKITKQNESEEEDDKNDESLSESEPEVDSEDEKKNKPKKKPVIAKKGSASSKRKAPVQRKPKKIAKKPKSDSESDEQSDAESSGNYDITTISNHDLKKLVQGIVKKADLSTFSMKMVMGQVKEIFKVEQLDSEKKLFIRSMVDEILGKRKGD</sequence>
<proteinExistence type="predicted"/>
<dbReference type="PANTHER" id="PTHR13468:SF1">
    <property type="entry name" value="PROTEIN DEK"/>
    <property type="match status" value="1"/>
</dbReference>
<evidence type="ECO:0000256" key="4">
    <source>
        <dbReference type="ARBA" id="ARBA00023242"/>
    </source>
</evidence>
<comment type="subcellular location">
    <subcellularLocation>
        <location evidence="1">Nucleus</location>
    </subcellularLocation>
</comment>
<keyword evidence="2" id="KW-0156">Chromatin regulator</keyword>
<dbReference type="Pfam" id="PF08766">
    <property type="entry name" value="DEK_C"/>
    <property type="match status" value="1"/>
</dbReference>
<dbReference type="InterPro" id="IPR014876">
    <property type="entry name" value="DEK_C"/>
</dbReference>
<accession>A0A226F5X7</accession>
<evidence type="ECO:0000256" key="1">
    <source>
        <dbReference type="ARBA" id="ARBA00004123"/>
    </source>
</evidence>
<dbReference type="AlphaFoldDB" id="A0A226F5X7"/>
<dbReference type="STRING" id="158441.A0A226F5X7"/>
<keyword evidence="8" id="KW-1185">Reference proteome</keyword>
<feature type="compositionally biased region" description="Basic residues" evidence="5">
    <location>
        <begin position="379"/>
        <end position="395"/>
    </location>
</feature>
<dbReference type="GO" id="GO:0005634">
    <property type="term" value="C:nucleus"/>
    <property type="evidence" value="ECO:0007669"/>
    <property type="project" value="UniProtKB-SubCell"/>
</dbReference>
<feature type="compositionally biased region" description="Acidic residues" evidence="5">
    <location>
        <begin position="292"/>
        <end position="302"/>
    </location>
</feature>
<feature type="compositionally biased region" description="Polar residues" evidence="5">
    <location>
        <begin position="32"/>
        <end position="46"/>
    </location>
</feature>
<keyword evidence="4" id="KW-0539">Nucleus</keyword>
<feature type="region of interest" description="Disordered" evidence="5">
    <location>
        <begin position="13"/>
        <end position="123"/>
    </location>
</feature>
<dbReference type="OrthoDB" id="10248551at2759"/>
<evidence type="ECO:0000256" key="5">
    <source>
        <dbReference type="SAM" id="MobiDB-lite"/>
    </source>
</evidence>
<dbReference type="PROSITE" id="PS51998">
    <property type="entry name" value="DEK_C"/>
    <property type="match status" value="1"/>
</dbReference>